<organism evidence="2 3">
    <name type="scientific">Nocardioides soli</name>
    <dbReference type="NCBI Taxonomy" id="1036020"/>
    <lineage>
        <taxon>Bacteria</taxon>
        <taxon>Bacillati</taxon>
        <taxon>Actinomycetota</taxon>
        <taxon>Actinomycetes</taxon>
        <taxon>Propionibacteriales</taxon>
        <taxon>Nocardioidaceae</taxon>
        <taxon>Nocardioides</taxon>
    </lineage>
</organism>
<dbReference type="EMBL" id="JACHWR010000001">
    <property type="protein sequence ID" value="MBB3042232.1"/>
    <property type="molecule type" value="Genomic_DNA"/>
</dbReference>
<dbReference type="NCBIfam" id="TIGR01552">
    <property type="entry name" value="phd_fam"/>
    <property type="match status" value="1"/>
</dbReference>
<dbReference type="InterPro" id="IPR036165">
    <property type="entry name" value="YefM-like_sf"/>
</dbReference>
<proteinExistence type="inferred from homology"/>
<gene>
    <name evidence="2" type="ORF">FHU40_002033</name>
</gene>
<evidence type="ECO:0000313" key="3">
    <source>
        <dbReference type="Proteomes" id="UP000589626"/>
    </source>
</evidence>
<name>A0A7W4VUY5_9ACTN</name>
<keyword evidence="3" id="KW-1185">Reference proteome</keyword>
<sequence length="90" mass="9817">MAVREFGIRELRNHTSRVLEAVRAGDVVYLTSRGDRVAEIRPAHNLRPIETLVAKAEQVSSGDTGAFEELVDSKQADLAAQAAKDDALWG</sequence>
<evidence type="ECO:0000256" key="1">
    <source>
        <dbReference type="ARBA" id="ARBA00009981"/>
    </source>
</evidence>
<dbReference type="SUPFAM" id="SSF143120">
    <property type="entry name" value="YefM-like"/>
    <property type="match status" value="1"/>
</dbReference>
<dbReference type="AlphaFoldDB" id="A0A7W4VUY5"/>
<protein>
    <submittedName>
        <fullName evidence="2">Prevent-host-death family protein</fullName>
    </submittedName>
</protein>
<dbReference type="RefSeq" id="WP_183592042.1">
    <property type="nucleotide sequence ID" value="NZ_JACHWR010000001.1"/>
</dbReference>
<reference evidence="2 3" key="1">
    <citation type="submission" date="2020-08" db="EMBL/GenBank/DDBJ databases">
        <title>Sequencing the genomes of 1000 actinobacteria strains.</title>
        <authorList>
            <person name="Klenk H.-P."/>
        </authorList>
    </citation>
    <scope>NUCLEOTIDE SEQUENCE [LARGE SCALE GENOMIC DNA]</scope>
    <source>
        <strain evidence="2 3">DSM 105498</strain>
    </source>
</reference>
<comment type="caution">
    <text evidence="2">The sequence shown here is derived from an EMBL/GenBank/DDBJ whole genome shotgun (WGS) entry which is preliminary data.</text>
</comment>
<accession>A0A7W4VUY5</accession>
<comment type="similarity">
    <text evidence="1">Belongs to the phD/YefM antitoxin family.</text>
</comment>
<evidence type="ECO:0000313" key="2">
    <source>
        <dbReference type="EMBL" id="MBB3042232.1"/>
    </source>
</evidence>
<dbReference type="Proteomes" id="UP000589626">
    <property type="component" value="Unassembled WGS sequence"/>
</dbReference>